<reference evidence="3" key="1">
    <citation type="submission" date="2016-10" db="EMBL/GenBank/DDBJ databases">
        <authorList>
            <person name="Varghese N."/>
            <person name="Submissions S."/>
        </authorList>
    </citation>
    <scope>NUCLEOTIDE SEQUENCE [LARGE SCALE GENOMIC DNA]</scope>
    <source>
        <strain evidence="3">DSM 3695</strain>
    </source>
</reference>
<keyword evidence="3" id="KW-1185">Reference proteome</keyword>
<keyword evidence="1" id="KW-1133">Transmembrane helix</keyword>
<evidence type="ECO:0000313" key="2">
    <source>
        <dbReference type="EMBL" id="SEW52347.1"/>
    </source>
</evidence>
<dbReference type="Proteomes" id="UP000199310">
    <property type="component" value="Unassembled WGS sequence"/>
</dbReference>
<keyword evidence="1" id="KW-0812">Transmembrane</keyword>
<gene>
    <name evidence="2" type="ORF">SAMN04488122_4779</name>
</gene>
<evidence type="ECO:0000313" key="3">
    <source>
        <dbReference type="Proteomes" id="UP000199310"/>
    </source>
</evidence>
<sequence length="143" mass="16418">MELTSANTFFEHMIFNSGLLLFTGMFFLQGVWIPGVILAIYIVLFRMGCQYPVAMRLSGPLLEIEYRRFFKRRTLGVKIVDTVLALNLQYESGRKAVFIDTSYYVLNIITNGKTEAYADSRNGFTYEKMMSFMQAFADAKAKL</sequence>
<protein>
    <submittedName>
        <fullName evidence="2">Uncharacterized protein</fullName>
    </submittedName>
</protein>
<proteinExistence type="predicted"/>
<name>A0A1I0S8P4_9BACT</name>
<keyword evidence="1" id="KW-0472">Membrane</keyword>
<feature type="transmembrane region" description="Helical" evidence="1">
    <location>
        <begin position="20"/>
        <end position="45"/>
    </location>
</feature>
<accession>A0A1I0S8P4</accession>
<organism evidence="2 3">
    <name type="scientific">Chitinophaga arvensicola</name>
    <dbReference type="NCBI Taxonomy" id="29529"/>
    <lineage>
        <taxon>Bacteria</taxon>
        <taxon>Pseudomonadati</taxon>
        <taxon>Bacteroidota</taxon>
        <taxon>Chitinophagia</taxon>
        <taxon>Chitinophagales</taxon>
        <taxon>Chitinophagaceae</taxon>
        <taxon>Chitinophaga</taxon>
    </lineage>
</organism>
<dbReference type="AlphaFoldDB" id="A0A1I0S8P4"/>
<evidence type="ECO:0000256" key="1">
    <source>
        <dbReference type="SAM" id="Phobius"/>
    </source>
</evidence>
<dbReference type="EMBL" id="FOJG01000002">
    <property type="protein sequence ID" value="SEW52347.1"/>
    <property type="molecule type" value="Genomic_DNA"/>
</dbReference>